<dbReference type="InterPro" id="IPR012341">
    <property type="entry name" value="6hp_glycosidase-like_sf"/>
</dbReference>
<evidence type="ECO:0000256" key="1">
    <source>
        <dbReference type="ARBA" id="ARBA00023242"/>
    </source>
</evidence>
<dbReference type="PROSITE" id="PS50048">
    <property type="entry name" value="ZN2_CY6_FUNGAL_2"/>
    <property type="match status" value="1"/>
</dbReference>
<dbReference type="SUPFAM" id="SSF49785">
    <property type="entry name" value="Galactose-binding domain-like"/>
    <property type="match status" value="1"/>
</dbReference>
<feature type="domain" description="VOC" evidence="3">
    <location>
        <begin position="17"/>
        <end position="167"/>
    </location>
</feature>
<gene>
    <name evidence="4" type="ORF">FOXB_11234</name>
</gene>
<dbReference type="EMBL" id="AFQF01002828">
    <property type="protein sequence ID" value="EGU78261.1"/>
    <property type="molecule type" value="Genomic_DNA"/>
</dbReference>
<dbReference type="Gene3D" id="4.10.240.10">
    <property type="entry name" value="Zn(2)-C6 fungal-type DNA-binding domain"/>
    <property type="match status" value="1"/>
</dbReference>
<dbReference type="InterPro" id="IPR037523">
    <property type="entry name" value="VOC_core"/>
</dbReference>
<dbReference type="SMART" id="SM00066">
    <property type="entry name" value="GAL4"/>
    <property type="match status" value="1"/>
</dbReference>
<dbReference type="STRING" id="660025.F9FXV2"/>
<dbReference type="GO" id="GO:0000981">
    <property type="term" value="F:DNA-binding transcription factor activity, RNA polymerase II-specific"/>
    <property type="evidence" value="ECO:0007669"/>
    <property type="project" value="InterPro"/>
</dbReference>
<dbReference type="Pfam" id="PF11951">
    <property type="entry name" value="Fungal_trans_2"/>
    <property type="match status" value="1"/>
</dbReference>
<dbReference type="SUPFAM" id="SSF57701">
    <property type="entry name" value="Zn2/Cys6 DNA-binding domain"/>
    <property type="match status" value="1"/>
</dbReference>
<evidence type="ECO:0008006" key="5">
    <source>
        <dbReference type="Google" id="ProtNLM"/>
    </source>
</evidence>
<reference evidence="4" key="1">
    <citation type="journal article" date="2012" name="Mol. Plant Microbe Interact.">
        <title>A highly conserved effector in Fusarium oxysporum is required for full virulence on Arabidopsis.</title>
        <authorList>
            <person name="Thatcher L.F."/>
            <person name="Gardiner D.M."/>
            <person name="Kazan K."/>
            <person name="Manners J."/>
        </authorList>
    </citation>
    <scope>NUCLEOTIDE SEQUENCE [LARGE SCALE GENOMIC DNA]</scope>
    <source>
        <strain evidence="4">Fo5176</strain>
    </source>
</reference>
<dbReference type="Gene3D" id="3.10.180.10">
    <property type="entry name" value="2,3-Dihydroxybiphenyl 1,2-Dioxygenase, domain 1"/>
    <property type="match status" value="1"/>
</dbReference>
<dbReference type="Gene3D" id="2.60.120.260">
    <property type="entry name" value="Galactose-binding domain-like"/>
    <property type="match status" value="1"/>
</dbReference>
<dbReference type="Gene3D" id="1.50.10.10">
    <property type="match status" value="1"/>
</dbReference>
<dbReference type="GO" id="GO:0005975">
    <property type="term" value="P:carbohydrate metabolic process"/>
    <property type="evidence" value="ECO:0007669"/>
    <property type="project" value="InterPro"/>
</dbReference>
<keyword evidence="1" id="KW-0539">Nucleus</keyword>
<dbReference type="SUPFAM" id="SSF54593">
    <property type="entry name" value="Glyoxalase/Bleomycin resistance protein/Dihydroxybiphenyl dioxygenase"/>
    <property type="match status" value="1"/>
</dbReference>
<dbReference type="InterPro" id="IPR001138">
    <property type="entry name" value="Zn2Cys6_DnaBD"/>
</dbReference>
<dbReference type="GO" id="GO:0008270">
    <property type="term" value="F:zinc ion binding"/>
    <property type="evidence" value="ECO:0007669"/>
    <property type="project" value="InterPro"/>
</dbReference>
<dbReference type="Pfam" id="PF00903">
    <property type="entry name" value="Glyoxalase"/>
    <property type="match status" value="1"/>
</dbReference>
<dbReference type="OrthoDB" id="6503935at2759"/>
<dbReference type="PANTHER" id="PTHR34987:SF2">
    <property type="entry name" value="B, PUTATIVE (AFU_ORTHOLOGUE AFUA_7G05040)-RELATED"/>
    <property type="match status" value="1"/>
</dbReference>
<proteinExistence type="predicted"/>
<dbReference type="InterPro" id="IPR036864">
    <property type="entry name" value="Zn2-C6_fun-type_DNA-bd_sf"/>
</dbReference>
<comment type="caution">
    <text evidence="4">The sequence shown here is derived from an EMBL/GenBank/DDBJ whole genome shotgun (WGS) entry which is preliminary data.</text>
</comment>
<dbReference type="Pfam" id="PF17389">
    <property type="entry name" value="Bac_rhamnosid6H"/>
    <property type="match status" value="1"/>
</dbReference>
<dbReference type="InterPro" id="IPR008928">
    <property type="entry name" value="6-hairpin_glycosidase_sf"/>
</dbReference>
<dbReference type="CDD" id="cd00067">
    <property type="entry name" value="GAL4"/>
    <property type="match status" value="1"/>
</dbReference>
<evidence type="ECO:0000313" key="4">
    <source>
        <dbReference type="EMBL" id="EGU78261.1"/>
    </source>
</evidence>
<dbReference type="InterPro" id="IPR035396">
    <property type="entry name" value="Bac_rhamnosid6H"/>
</dbReference>
<dbReference type="Pfam" id="PF00172">
    <property type="entry name" value="Zn_clus"/>
    <property type="match status" value="1"/>
</dbReference>
<dbReference type="InterPro" id="IPR008979">
    <property type="entry name" value="Galactose-bd-like_sf"/>
</dbReference>
<dbReference type="PaxDb" id="5507-FOXG_10155P0"/>
<name>F9FXV2_FUSOF</name>
<dbReference type="PROSITE" id="PS51819">
    <property type="entry name" value="VOC"/>
    <property type="match status" value="1"/>
</dbReference>
<protein>
    <recommendedName>
        <fullName evidence="5">Zn(2)-C6 fungal-type domain-containing protein</fullName>
    </recommendedName>
</protein>
<evidence type="ECO:0000259" key="2">
    <source>
        <dbReference type="PROSITE" id="PS50048"/>
    </source>
</evidence>
<dbReference type="InterPro" id="IPR021858">
    <property type="entry name" value="Fun_TF"/>
</dbReference>
<dbReference type="Gene3D" id="2.60.420.10">
    <property type="entry name" value="Maltose phosphorylase, domain 3"/>
    <property type="match status" value="1"/>
</dbReference>
<evidence type="ECO:0000259" key="3">
    <source>
        <dbReference type="PROSITE" id="PS51819"/>
    </source>
</evidence>
<dbReference type="PANTHER" id="PTHR34987">
    <property type="entry name" value="C, PUTATIVE (AFU_ORTHOLOGUE AFUA_3G02880)-RELATED"/>
    <property type="match status" value="1"/>
</dbReference>
<dbReference type="GO" id="GO:0003824">
    <property type="term" value="F:catalytic activity"/>
    <property type="evidence" value="ECO:0007669"/>
    <property type="project" value="UniProtKB-ARBA"/>
</dbReference>
<dbReference type="InterPro" id="IPR004360">
    <property type="entry name" value="Glyas_Fos-R_dOase_dom"/>
</dbReference>
<organism evidence="4">
    <name type="scientific">Fusarium oxysporum (strain Fo5176)</name>
    <name type="common">Fusarium vascular wilt</name>
    <dbReference type="NCBI Taxonomy" id="660025"/>
    <lineage>
        <taxon>Eukaryota</taxon>
        <taxon>Fungi</taxon>
        <taxon>Dikarya</taxon>
        <taxon>Ascomycota</taxon>
        <taxon>Pezizomycotina</taxon>
        <taxon>Sordariomycetes</taxon>
        <taxon>Hypocreomycetidae</taxon>
        <taxon>Hypocreales</taxon>
        <taxon>Nectriaceae</taxon>
        <taxon>Fusarium</taxon>
        <taxon>Fusarium oxysporum species complex</taxon>
    </lineage>
</organism>
<dbReference type="PROSITE" id="PS00463">
    <property type="entry name" value="ZN2_CY6_FUNGAL_1"/>
    <property type="match status" value="1"/>
</dbReference>
<sequence>MVKRITSKLVQEPTNRPINHIAISCTDIEGLVKWYTNVLGFEIIGDIQHCIRAKDPAPFETIFVSYPPSLQELKFAILTTGNGVCIECFQFIDPPPKPRDEEFEYTRAGVFHICVTDRNPGTLAKRIVEEGGKTLGGWMDYSSFGLEGHKGIYTQDPWGNVVEIMSLSLERVSSTEPAAEPPIHIMRKKSKTFTGCWTCRARRVKCDEVQPVCNRCTKARRICEGYGVRLTWKSNEKETPFRVLIDLDTDGVEIPPDDLDDMINKCCYTEASHETQTFGPFSVFSIGQNIGCESPEQDRNDPGECRENQGLVEETATENTYTPYSNESLIGTSQHLLPESSDEVPSHVTIFDTSAHQATRSNHDYVDENDDLVLDELLSAQWFFGPSSCDLESQASSWAELGLLPLDVVNDATFALTVPLENHSPRNSFQFNSTPLDEVPVPQTSPNPISMSRQQTELIHHWLVHMCRNMVPIDTVDNPYRVIYLRLASEGVSGTSKSHIAVLHGVCAAAAHNLNTLRHDKTNTQSAWNAQVALQNLQESISHPKHMDYTSVLVAIAMCIMQDTMTGHPRSWRAHIQAALRIIVQAKLYQGLNPGSELHVVVLQCLCLVVLGDVDTQYDLADMVSQLPRTEDYVSKHHSITKDLVGIISQINTLWKQDTTRDLALIDQLELQIYLQAGPTTQHNQFRSDKVNFINQHYASVWHYATIIHFQRRIRNKPPEQLRDIVSEALAHLEAAEDVATELDGCIVLWPCMVIASECYDEKHKKRALNWFKRKDRHGFANVSLASTICLEYWKWRGRNHSGALTTSWQDFVAGTQYDIVPNESGWPVHVNPLAPVKRAEQFDTSWMWNAAFIEKATSTAGRFVHFRKTFFVNSEIPTSLPIQITADTRYKLYVNKQLAAYGPVKGDASLWFYDEVDISPYLRLGENYIAIHVLRLFHGTSYGTSFPRLGTGGVKIAAAVNDELWAPQIRSSELWQTAIDHNVTLRIDEEEDDFLHVYELVSASRDASLEWIPAILLRFQNSTGVTAPWKLSPRLIPPMRGQRSYFSAIHNVLSGLPHGTWSAGLLGIQSGDSNLLLPARSSHQLDLETPVHTTAFIRFRFVRPETGGACLTITYSESYEDMPVLVPYLRCKTNRCDTSKFLIGPKDIYTFQGKDGNPRLGYYDDEDTEEVYMPFHWRTFRFIRLNIETGSSDLIMRGIDIDVVNYPLDVLSKISTTADDGTLGALYNTSIRTLQNCMHDCYEDCPFYEQLQYAMDTRSSCLFTYHVSADDRLARQAIVQLHSSFQPRIGLTASRAPSTQLQIIPHFSLYWICMLHDHFLYYADKAFVRPLLPVVDAVLGYFHERIDHRLDLVSLGNEKGVWNFHDWAEEWRPYGIPPSVEKSGVSTYTNSLYAYSLKLAAKLQGECAGRLSLAEEYSRRAGLIVDAVKRHCFDGQYFTDSIAACSEPNTDRSQHNQVWAVLSGAVCGNSAQALLKRALGSSQSGAPLIKTSISMSFYTLRAISTAGGSLYDELFHVLWQPWRHQLSLGLTTWEEDDVSHRSDCHAWGSAPIYEFLAEVAGIRPAKAGWQEIEFAPRLGLYTSLEATVPFYREEKLVLAKVGWTSLDGETRVTLGIEGLDESISVHVKLPGWPGMVEKSSQNMSFTWTRS</sequence>
<feature type="domain" description="Zn(2)-C6 fungal-type" evidence="2">
    <location>
        <begin position="195"/>
        <end position="223"/>
    </location>
</feature>
<dbReference type="SUPFAM" id="SSF48208">
    <property type="entry name" value="Six-hairpin glycosidases"/>
    <property type="match status" value="1"/>
</dbReference>
<dbReference type="InterPro" id="IPR029068">
    <property type="entry name" value="Glyas_Bleomycin-R_OHBP_Dase"/>
</dbReference>
<accession>F9FXV2</accession>